<evidence type="ECO:0000313" key="8">
    <source>
        <dbReference type="Proteomes" id="UP000199663"/>
    </source>
</evidence>
<feature type="transmembrane region" description="Helical" evidence="6">
    <location>
        <begin position="274"/>
        <end position="299"/>
    </location>
</feature>
<sequence>MNKPFSVKKRLRLFSIKFTRKAKTLRHIHFGNPDQNLYDVGLIFMTQLRKDEILERAESVAFSFTVAMFPLLLFLLNIIPYIGLFFPSVTTQNILLFIAEILPQSIYQEAESTIMDIVSRPRQTLLSLGFFLALFLSTNGVMSMMNAFNSVYRTKENRTFWQTRIIAVSIILVLVLTICGAVLIMILGGSFLYRVSNWEFVSNNIYFYLLAFFRFFVLLSVFMVATAYIFRFAPAVHEKWHFFSPGSVTAGLLITFSFYLFSYYLNNFATYNKLYGSIGAMIAVMFWLYITSLIILICFEINVSLDKAAAKKLVSAGKVVLN</sequence>
<reference evidence="7 8" key="1">
    <citation type="submission" date="2016-10" db="EMBL/GenBank/DDBJ databases">
        <authorList>
            <person name="Varghese N."/>
            <person name="Submissions S."/>
        </authorList>
    </citation>
    <scope>NUCLEOTIDE SEQUENCE [LARGE SCALE GENOMIC DNA]</scope>
    <source>
        <strain evidence="7 8">DSM 17997</strain>
    </source>
</reference>
<keyword evidence="3 6" id="KW-0812">Transmembrane</keyword>
<dbReference type="PIRSF" id="PIRSF035875">
    <property type="entry name" value="RNase_BN"/>
    <property type="match status" value="1"/>
</dbReference>
<protein>
    <submittedName>
        <fullName evidence="7">Membrane protein</fullName>
    </submittedName>
</protein>
<feature type="transmembrane region" description="Helical" evidence="6">
    <location>
        <begin position="59"/>
        <end position="82"/>
    </location>
</feature>
<keyword evidence="8" id="KW-1185">Reference proteome</keyword>
<evidence type="ECO:0000256" key="3">
    <source>
        <dbReference type="ARBA" id="ARBA00022692"/>
    </source>
</evidence>
<dbReference type="Pfam" id="PF03631">
    <property type="entry name" value="Virul_fac_BrkB"/>
    <property type="match status" value="1"/>
</dbReference>
<feature type="transmembrane region" description="Helical" evidence="6">
    <location>
        <begin position="242"/>
        <end position="262"/>
    </location>
</feature>
<evidence type="ECO:0000256" key="1">
    <source>
        <dbReference type="ARBA" id="ARBA00004651"/>
    </source>
</evidence>
<dbReference type="Proteomes" id="UP000199663">
    <property type="component" value="Unassembled WGS sequence"/>
</dbReference>
<dbReference type="PANTHER" id="PTHR30213:SF0">
    <property type="entry name" value="UPF0761 MEMBRANE PROTEIN YIHY"/>
    <property type="match status" value="1"/>
</dbReference>
<evidence type="ECO:0000256" key="4">
    <source>
        <dbReference type="ARBA" id="ARBA00022989"/>
    </source>
</evidence>
<keyword evidence="2" id="KW-1003">Cell membrane</keyword>
<gene>
    <name evidence="7" type="ORF">SAMN05444412_11613</name>
</gene>
<dbReference type="InterPro" id="IPR017039">
    <property type="entry name" value="Virul_fac_BrkB"/>
</dbReference>
<evidence type="ECO:0000256" key="2">
    <source>
        <dbReference type="ARBA" id="ARBA00022475"/>
    </source>
</evidence>
<dbReference type="PANTHER" id="PTHR30213">
    <property type="entry name" value="INNER MEMBRANE PROTEIN YHJD"/>
    <property type="match status" value="1"/>
</dbReference>
<feature type="transmembrane region" description="Helical" evidence="6">
    <location>
        <begin position="205"/>
        <end position="230"/>
    </location>
</feature>
<comment type="caution">
    <text evidence="7">The sequence shown here is derived from an EMBL/GenBank/DDBJ whole genome shotgun (WGS) entry which is preliminary data.</text>
</comment>
<feature type="transmembrane region" description="Helical" evidence="6">
    <location>
        <begin position="125"/>
        <end position="144"/>
    </location>
</feature>
<accession>A0A1H3TAD2</accession>
<evidence type="ECO:0000313" key="7">
    <source>
        <dbReference type="EMBL" id="SDZ47060.1"/>
    </source>
</evidence>
<organism evidence="7 8">
    <name type="scientific">Rhodonellum ikkaensis</name>
    <dbReference type="NCBI Taxonomy" id="336829"/>
    <lineage>
        <taxon>Bacteria</taxon>
        <taxon>Pseudomonadati</taxon>
        <taxon>Bacteroidota</taxon>
        <taxon>Cytophagia</taxon>
        <taxon>Cytophagales</taxon>
        <taxon>Cytophagaceae</taxon>
        <taxon>Rhodonellum</taxon>
    </lineage>
</organism>
<name>A0A1H3TAD2_9BACT</name>
<dbReference type="EMBL" id="FNQC01000016">
    <property type="protein sequence ID" value="SDZ47060.1"/>
    <property type="molecule type" value="Genomic_DNA"/>
</dbReference>
<comment type="subcellular location">
    <subcellularLocation>
        <location evidence="1">Cell membrane</location>
        <topology evidence="1">Multi-pass membrane protein</topology>
    </subcellularLocation>
</comment>
<evidence type="ECO:0000256" key="6">
    <source>
        <dbReference type="SAM" id="Phobius"/>
    </source>
</evidence>
<keyword evidence="4 6" id="KW-1133">Transmembrane helix</keyword>
<proteinExistence type="predicted"/>
<evidence type="ECO:0000256" key="5">
    <source>
        <dbReference type="ARBA" id="ARBA00023136"/>
    </source>
</evidence>
<feature type="transmembrane region" description="Helical" evidence="6">
    <location>
        <begin position="165"/>
        <end position="193"/>
    </location>
</feature>
<keyword evidence="5 6" id="KW-0472">Membrane</keyword>
<dbReference type="NCBIfam" id="TIGR00765">
    <property type="entry name" value="yihY_not_rbn"/>
    <property type="match status" value="1"/>
</dbReference>